<dbReference type="InterPro" id="IPR027417">
    <property type="entry name" value="P-loop_NTPase"/>
</dbReference>
<proteinExistence type="predicted"/>
<dbReference type="AlphaFoldDB" id="A0A239EGL7"/>
<dbReference type="Pfam" id="PF13469">
    <property type="entry name" value="Sulfotransfer_3"/>
    <property type="match status" value="1"/>
</dbReference>
<accession>A0A239EGL7</accession>
<dbReference type="EMBL" id="FZOY01000002">
    <property type="protein sequence ID" value="SNS43796.1"/>
    <property type="molecule type" value="Genomic_DNA"/>
</dbReference>
<keyword evidence="2" id="KW-1185">Reference proteome</keyword>
<dbReference type="GO" id="GO:0016740">
    <property type="term" value="F:transferase activity"/>
    <property type="evidence" value="ECO:0007669"/>
    <property type="project" value="UniProtKB-KW"/>
</dbReference>
<dbReference type="Gene3D" id="3.40.50.300">
    <property type="entry name" value="P-loop containing nucleotide triphosphate hydrolases"/>
    <property type="match status" value="1"/>
</dbReference>
<protein>
    <submittedName>
        <fullName evidence="1">Sulfotransferase family protein</fullName>
    </submittedName>
</protein>
<name>A0A239EGL7_9RHOB</name>
<evidence type="ECO:0000313" key="2">
    <source>
        <dbReference type="Proteomes" id="UP000198426"/>
    </source>
</evidence>
<reference evidence="1 2" key="1">
    <citation type="submission" date="2017-06" db="EMBL/GenBank/DDBJ databases">
        <authorList>
            <person name="Kim H.J."/>
            <person name="Triplett B.A."/>
        </authorList>
    </citation>
    <scope>NUCLEOTIDE SEQUENCE [LARGE SCALE GENOMIC DNA]</scope>
    <source>
        <strain evidence="1 2">DSM 29339</strain>
    </source>
</reference>
<dbReference type="RefSeq" id="WP_176442776.1">
    <property type="nucleotide sequence ID" value="NZ_FZOY01000002.1"/>
</dbReference>
<sequence>MPNIQNIKAPVSLIAHGRSGTSLLFKAFAARGDMDCVGEAGNMVFTTWRALEQVSGLTRYGKVENPNVYGRDAGALVRKAFLTIYPSEREHWMMKPIGTPRIMWDFPGNDWDAFATWYWKVFNTSFPQARKFTIIRNPNDVFLSSKKFWGGKDLALWRAQYIMYKIIAHEDAGLRHIMLYDQLVADPEPQMRRMMERIGVPFSDKMMKAFGQLHVPSEGVHVQSDPGGALQEKAAKGFSREDEWGSIEDAEFREEAMAEYAKLRSRALENSGT</sequence>
<evidence type="ECO:0000313" key="1">
    <source>
        <dbReference type="EMBL" id="SNS43796.1"/>
    </source>
</evidence>
<organism evidence="1 2">
    <name type="scientific">Tropicimonas sediminicola</name>
    <dbReference type="NCBI Taxonomy" id="1031541"/>
    <lineage>
        <taxon>Bacteria</taxon>
        <taxon>Pseudomonadati</taxon>
        <taxon>Pseudomonadota</taxon>
        <taxon>Alphaproteobacteria</taxon>
        <taxon>Rhodobacterales</taxon>
        <taxon>Roseobacteraceae</taxon>
        <taxon>Tropicimonas</taxon>
    </lineage>
</organism>
<keyword evidence="1" id="KW-0808">Transferase</keyword>
<dbReference type="SUPFAM" id="SSF52540">
    <property type="entry name" value="P-loop containing nucleoside triphosphate hydrolases"/>
    <property type="match status" value="1"/>
</dbReference>
<gene>
    <name evidence="1" type="ORF">SAMN05421757_102144</name>
</gene>
<dbReference type="Proteomes" id="UP000198426">
    <property type="component" value="Unassembled WGS sequence"/>
</dbReference>